<dbReference type="Proteomes" id="UP000194664">
    <property type="component" value="Unassembled WGS sequence"/>
</dbReference>
<dbReference type="AlphaFoldDB" id="A0A251X0Q3"/>
<dbReference type="PANTHER" id="PTHR43798:SF31">
    <property type="entry name" value="AB HYDROLASE SUPERFAMILY PROTEIN YCLE"/>
    <property type="match status" value="1"/>
</dbReference>
<organism evidence="3 4">
    <name type="scientific">Marivivens niveibacter</name>
    <dbReference type="NCBI Taxonomy" id="1930667"/>
    <lineage>
        <taxon>Bacteria</taxon>
        <taxon>Pseudomonadati</taxon>
        <taxon>Pseudomonadota</taxon>
        <taxon>Alphaproteobacteria</taxon>
        <taxon>Rhodobacterales</taxon>
        <taxon>Paracoccaceae</taxon>
        <taxon>Marivivens group</taxon>
        <taxon>Marivivens</taxon>
    </lineage>
</organism>
<evidence type="ECO:0000313" key="4">
    <source>
        <dbReference type="Proteomes" id="UP000194664"/>
    </source>
</evidence>
<name>A0A251X0Q3_9RHOB</name>
<evidence type="ECO:0000259" key="2">
    <source>
        <dbReference type="Pfam" id="PF00561"/>
    </source>
</evidence>
<keyword evidence="4" id="KW-1185">Reference proteome</keyword>
<dbReference type="EMBL" id="MSPP01000001">
    <property type="protein sequence ID" value="OUD09968.1"/>
    <property type="molecule type" value="Genomic_DNA"/>
</dbReference>
<dbReference type="GO" id="GO:0016020">
    <property type="term" value="C:membrane"/>
    <property type="evidence" value="ECO:0007669"/>
    <property type="project" value="TreeGrafter"/>
</dbReference>
<dbReference type="NCBIfam" id="TIGR02427">
    <property type="entry name" value="protocat_pcaD"/>
    <property type="match status" value="1"/>
</dbReference>
<reference evidence="3 4" key="1">
    <citation type="submission" date="2016-12" db="EMBL/GenBank/DDBJ databases">
        <title>The draft genome sequence of HSLHS2.</title>
        <authorList>
            <person name="Hu D."/>
            <person name="Wang L."/>
            <person name="Shao Z."/>
        </authorList>
    </citation>
    <scope>NUCLEOTIDE SEQUENCE [LARGE SCALE GENOMIC DNA]</scope>
    <source>
        <strain evidence="3">MCCC 1A06712</strain>
    </source>
</reference>
<dbReference type="InterPro" id="IPR050266">
    <property type="entry name" value="AB_hydrolase_sf"/>
</dbReference>
<feature type="domain" description="AB hydrolase-1" evidence="2">
    <location>
        <begin position="28"/>
        <end position="250"/>
    </location>
</feature>
<dbReference type="PRINTS" id="PR00111">
    <property type="entry name" value="ABHYDROLASE"/>
</dbReference>
<dbReference type="GO" id="GO:0042952">
    <property type="term" value="P:beta-ketoadipate pathway"/>
    <property type="evidence" value="ECO:0007669"/>
    <property type="project" value="InterPro"/>
</dbReference>
<dbReference type="InterPro" id="IPR029058">
    <property type="entry name" value="AB_hydrolase_fold"/>
</dbReference>
<dbReference type="RefSeq" id="WP_086449620.1">
    <property type="nucleotide sequence ID" value="NZ_MSPP01000001.1"/>
</dbReference>
<evidence type="ECO:0000313" key="3">
    <source>
        <dbReference type="EMBL" id="OUD09968.1"/>
    </source>
</evidence>
<dbReference type="Gene3D" id="3.40.50.1820">
    <property type="entry name" value="alpha/beta hydrolase"/>
    <property type="match status" value="1"/>
</dbReference>
<dbReference type="Pfam" id="PF00561">
    <property type="entry name" value="Abhydrolase_1"/>
    <property type="match status" value="1"/>
</dbReference>
<sequence>MTYTVHYIEHGDTTLFARVDGVQDADAPTVVFANSLGTNLHLWDAVLPFLPEGLRIVRMDKRGHGKSTATPAPYSMGKLVKDTEAVCDALNVRDAMFVGLSIGGMIGQGLAVKRFDIVRTLVLSNTAARIGTPKLWQDRIDAVRAHGIESFVDGIMRKWFTRDFAKSDAVKPWRDMVCATTVEGYCGCCAAVSGTDFYTPTSGLRIPTLGIAGSDDGSTPADLVRETVDVVPGSQFHIIRKSGHLPCVEQPHAYTERLIQFMKDTGHI</sequence>
<proteinExistence type="predicted"/>
<evidence type="ECO:0000256" key="1">
    <source>
        <dbReference type="ARBA" id="ARBA00022801"/>
    </source>
</evidence>
<accession>A0A251X0Q3</accession>
<dbReference type="InterPro" id="IPR026968">
    <property type="entry name" value="PcaD/CatD"/>
</dbReference>
<gene>
    <name evidence="3" type="ORF">BVC71_00125</name>
</gene>
<dbReference type="SUPFAM" id="SSF53474">
    <property type="entry name" value="alpha/beta-Hydrolases"/>
    <property type="match status" value="1"/>
</dbReference>
<dbReference type="GO" id="GO:0047570">
    <property type="term" value="F:3-oxoadipate enol-lactonase activity"/>
    <property type="evidence" value="ECO:0007669"/>
    <property type="project" value="InterPro"/>
</dbReference>
<keyword evidence="1" id="KW-0378">Hydrolase</keyword>
<dbReference type="OrthoDB" id="9793083at2"/>
<comment type="caution">
    <text evidence="3">The sequence shown here is derived from an EMBL/GenBank/DDBJ whole genome shotgun (WGS) entry which is preliminary data.</text>
</comment>
<dbReference type="PANTHER" id="PTHR43798">
    <property type="entry name" value="MONOACYLGLYCEROL LIPASE"/>
    <property type="match status" value="1"/>
</dbReference>
<protein>
    <submittedName>
        <fullName evidence="3">3-oxoadipate enol-lactonase</fullName>
    </submittedName>
</protein>
<dbReference type="InterPro" id="IPR000073">
    <property type="entry name" value="AB_hydrolase_1"/>
</dbReference>